<reference evidence="1 2" key="1">
    <citation type="journal article" date="2022" name="bioRxiv">
        <title>Genomics of Preaxostyla Flagellates Illuminates Evolutionary Transitions and the Path Towards Mitochondrial Loss.</title>
        <authorList>
            <person name="Novak L.V.F."/>
            <person name="Treitli S.C."/>
            <person name="Pyrih J."/>
            <person name="Halakuc P."/>
            <person name="Pipaliya S.V."/>
            <person name="Vacek V."/>
            <person name="Brzon O."/>
            <person name="Soukal P."/>
            <person name="Eme L."/>
            <person name="Dacks J.B."/>
            <person name="Karnkowska A."/>
            <person name="Elias M."/>
            <person name="Hampl V."/>
        </authorList>
    </citation>
    <scope>NUCLEOTIDE SEQUENCE [LARGE SCALE GENOMIC DNA]</scope>
    <source>
        <strain evidence="1">NAU3</strain>
        <tissue evidence="1">Gut</tissue>
    </source>
</reference>
<accession>A0ABQ9X3D2</accession>
<gene>
    <name evidence="1" type="ORF">BLNAU_18955</name>
</gene>
<organism evidence="1 2">
    <name type="scientific">Blattamonas nauphoetae</name>
    <dbReference type="NCBI Taxonomy" id="2049346"/>
    <lineage>
        <taxon>Eukaryota</taxon>
        <taxon>Metamonada</taxon>
        <taxon>Preaxostyla</taxon>
        <taxon>Oxymonadida</taxon>
        <taxon>Blattamonas</taxon>
    </lineage>
</organism>
<protein>
    <submittedName>
        <fullName evidence="1">Uncharacterized protein</fullName>
    </submittedName>
</protein>
<evidence type="ECO:0000313" key="1">
    <source>
        <dbReference type="EMBL" id="KAK2946113.1"/>
    </source>
</evidence>
<comment type="caution">
    <text evidence="1">The sequence shown here is derived from an EMBL/GenBank/DDBJ whole genome shotgun (WGS) entry which is preliminary data.</text>
</comment>
<dbReference type="Proteomes" id="UP001281761">
    <property type="component" value="Unassembled WGS sequence"/>
</dbReference>
<proteinExistence type="predicted"/>
<keyword evidence="2" id="KW-1185">Reference proteome</keyword>
<evidence type="ECO:0000313" key="2">
    <source>
        <dbReference type="Proteomes" id="UP001281761"/>
    </source>
</evidence>
<dbReference type="EMBL" id="JARBJD010000237">
    <property type="protein sequence ID" value="KAK2946113.1"/>
    <property type="molecule type" value="Genomic_DNA"/>
</dbReference>
<name>A0ABQ9X3D2_9EUKA</name>
<sequence length="304" mass="34729">MLNRIAILNTLLVWEGHFRLWMRAGLTKLKEILISHSAPQVKASPSGITLVKEAYPFDNALQDRAARFLMSLEHEYANKRGAMKLATDLVPSSSGSFSGFFENIITILSSPHSPVISTALSLLHKTTRYLSQEIRYQLVESDLITKVFATVRPHKLPIWGNEAIHNCLIWIVTESIHLAYPFYLRDVGVTPTVDTWTHREIVFQKVVVPSSQFLKYLVSNRHILNEDLHLNRRLLNDINFSLKEWKDQGPELVQSAKRMIQALFWEGFEDTLEQMLRHDQSGYIGSFLVEDGLKLSRFLGANAS</sequence>